<evidence type="ECO:0000313" key="8">
    <source>
        <dbReference type="EMBL" id="KAJ5142676.1"/>
    </source>
</evidence>
<dbReference type="SUPFAM" id="SSF47336">
    <property type="entry name" value="ACP-like"/>
    <property type="match status" value="2"/>
</dbReference>
<dbReference type="Gene3D" id="3.30.559.10">
    <property type="entry name" value="Chloramphenicol acetyltransferase-like domain"/>
    <property type="match status" value="3"/>
</dbReference>
<evidence type="ECO:0000256" key="6">
    <source>
        <dbReference type="SAM" id="MobiDB-lite"/>
    </source>
</evidence>
<dbReference type="RefSeq" id="XP_056524320.1">
    <property type="nucleotide sequence ID" value="XM_056662207.1"/>
</dbReference>
<dbReference type="SUPFAM" id="SSF56801">
    <property type="entry name" value="Acetyl-CoA synthetase-like"/>
    <property type="match status" value="2"/>
</dbReference>
<reference evidence="8" key="1">
    <citation type="submission" date="2022-11" db="EMBL/GenBank/DDBJ databases">
        <authorList>
            <person name="Petersen C."/>
        </authorList>
    </citation>
    <scope>NUCLEOTIDE SEQUENCE</scope>
    <source>
        <strain evidence="8">IBT 22155</strain>
    </source>
</reference>
<dbReference type="PROSITE" id="PS00455">
    <property type="entry name" value="AMP_BINDING"/>
    <property type="match status" value="2"/>
</dbReference>
<dbReference type="Proteomes" id="UP001149079">
    <property type="component" value="Unassembled WGS sequence"/>
</dbReference>
<dbReference type="GO" id="GO:0044550">
    <property type="term" value="P:secondary metabolite biosynthetic process"/>
    <property type="evidence" value="ECO:0007669"/>
    <property type="project" value="TreeGrafter"/>
</dbReference>
<dbReference type="FunFam" id="3.30.559.10:FF:000016">
    <property type="entry name" value="Nonribosomal peptide synthase Pes1"/>
    <property type="match status" value="1"/>
</dbReference>
<dbReference type="PROSITE" id="PS00012">
    <property type="entry name" value="PHOSPHOPANTETHEINE"/>
    <property type="match status" value="1"/>
</dbReference>
<evidence type="ECO:0000256" key="2">
    <source>
        <dbReference type="ARBA" id="ARBA00022553"/>
    </source>
</evidence>
<accession>A0A9W9H9Q1</accession>
<dbReference type="OrthoDB" id="416786at2759"/>
<protein>
    <submittedName>
        <fullName evidence="8">Non-ribosomal peptide synthetase</fullName>
    </submittedName>
</protein>
<keyword evidence="1" id="KW-0596">Phosphopantetheine</keyword>
<evidence type="ECO:0000256" key="1">
    <source>
        <dbReference type="ARBA" id="ARBA00022450"/>
    </source>
</evidence>
<reference evidence="8" key="2">
    <citation type="journal article" date="2023" name="IMA Fungus">
        <title>Comparative genomic study of the Penicillium genus elucidates a diverse pangenome and 15 lateral gene transfer events.</title>
        <authorList>
            <person name="Petersen C."/>
            <person name="Sorensen T."/>
            <person name="Nielsen M.R."/>
            <person name="Sondergaard T.E."/>
            <person name="Sorensen J.L."/>
            <person name="Fitzpatrick D.A."/>
            <person name="Frisvad J.C."/>
            <person name="Nielsen K.L."/>
        </authorList>
    </citation>
    <scope>NUCLEOTIDE SEQUENCE</scope>
    <source>
        <strain evidence="8">IBT 22155</strain>
    </source>
</reference>
<dbReference type="GO" id="GO:0016874">
    <property type="term" value="F:ligase activity"/>
    <property type="evidence" value="ECO:0007669"/>
    <property type="project" value="UniProtKB-KW"/>
</dbReference>
<dbReference type="FunFam" id="1.10.1200.10:FF:000005">
    <property type="entry name" value="Nonribosomal peptide synthetase 1"/>
    <property type="match status" value="1"/>
</dbReference>
<evidence type="ECO:0000256" key="3">
    <source>
        <dbReference type="ARBA" id="ARBA00022598"/>
    </source>
</evidence>
<dbReference type="SUPFAM" id="SSF52777">
    <property type="entry name" value="CoA-dependent acyltransferases"/>
    <property type="match status" value="7"/>
</dbReference>
<dbReference type="CDD" id="cd19534">
    <property type="entry name" value="E_NRPS"/>
    <property type="match status" value="1"/>
</dbReference>
<dbReference type="FunFam" id="3.30.300.30:FF:000015">
    <property type="entry name" value="Nonribosomal peptide synthase SidD"/>
    <property type="match status" value="2"/>
</dbReference>
<dbReference type="InterPro" id="IPR036736">
    <property type="entry name" value="ACP-like_sf"/>
</dbReference>
<feature type="domain" description="Carrier" evidence="7">
    <location>
        <begin position="2833"/>
        <end position="2909"/>
    </location>
</feature>
<dbReference type="InterPro" id="IPR020845">
    <property type="entry name" value="AMP-binding_CS"/>
</dbReference>
<dbReference type="InterPro" id="IPR020806">
    <property type="entry name" value="PKS_PP-bd"/>
</dbReference>
<proteinExistence type="inferred from homology"/>
<feature type="compositionally biased region" description="Low complexity" evidence="6">
    <location>
        <begin position="605"/>
        <end position="633"/>
    </location>
</feature>
<dbReference type="InterPro" id="IPR006162">
    <property type="entry name" value="Ppantetheine_attach_site"/>
</dbReference>
<gene>
    <name evidence="8" type="ORF">N7515_001463</name>
</gene>
<dbReference type="GO" id="GO:0031177">
    <property type="term" value="F:phosphopantetheine binding"/>
    <property type="evidence" value="ECO:0007669"/>
    <property type="project" value="InterPro"/>
</dbReference>
<dbReference type="InterPro" id="IPR045851">
    <property type="entry name" value="AMP-bd_C_sf"/>
</dbReference>
<dbReference type="CDD" id="cd19545">
    <property type="entry name" value="FUM14_C_NRPS-like"/>
    <property type="match status" value="1"/>
</dbReference>
<dbReference type="InterPro" id="IPR042099">
    <property type="entry name" value="ANL_N_sf"/>
</dbReference>
<keyword evidence="4" id="KW-0677">Repeat</keyword>
<keyword evidence="9" id="KW-1185">Reference proteome</keyword>
<dbReference type="Gene3D" id="3.30.300.30">
    <property type="match status" value="2"/>
</dbReference>
<dbReference type="GO" id="GO:0005737">
    <property type="term" value="C:cytoplasm"/>
    <property type="evidence" value="ECO:0007669"/>
    <property type="project" value="TreeGrafter"/>
</dbReference>
<dbReference type="CDD" id="cd19542">
    <property type="entry name" value="CT_NRPS-like"/>
    <property type="match status" value="1"/>
</dbReference>
<dbReference type="Pfam" id="PF00501">
    <property type="entry name" value="AMP-binding"/>
    <property type="match status" value="2"/>
</dbReference>
<dbReference type="Pfam" id="PF00550">
    <property type="entry name" value="PP-binding"/>
    <property type="match status" value="2"/>
</dbReference>
<dbReference type="InterPro" id="IPR009081">
    <property type="entry name" value="PP-bd_ACP"/>
</dbReference>
<keyword evidence="3" id="KW-0436">Ligase</keyword>
<comment type="similarity">
    <text evidence="5">Belongs to the NRP synthetase family.</text>
</comment>
<dbReference type="Gene3D" id="3.40.50.12780">
    <property type="entry name" value="N-terminal domain of ligase-like"/>
    <property type="match status" value="2"/>
</dbReference>
<dbReference type="SMART" id="SM00823">
    <property type="entry name" value="PKS_PP"/>
    <property type="match status" value="2"/>
</dbReference>
<evidence type="ECO:0000313" key="9">
    <source>
        <dbReference type="Proteomes" id="UP001149079"/>
    </source>
</evidence>
<dbReference type="Pfam" id="PF00668">
    <property type="entry name" value="Condensation"/>
    <property type="match status" value="4"/>
</dbReference>
<organism evidence="8 9">
    <name type="scientific">Penicillium bovifimosum</name>
    <dbReference type="NCBI Taxonomy" id="126998"/>
    <lineage>
        <taxon>Eukaryota</taxon>
        <taxon>Fungi</taxon>
        <taxon>Dikarya</taxon>
        <taxon>Ascomycota</taxon>
        <taxon>Pezizomycotina</taxon>
        <taxon>Eurotiomycetes</taxon>
        <taxon>Eurotiomycetidae</taxon>
        <taxon>Eurotiales</taxon>
        <taxon>Aspergillaceae</taxon>
        <taxon>Penicillium</taxon>
    </lineage>
</organism>
<dbReference type="GeneID" id="81401377"/>
<dbReference type="PANTHER" id="PTHR45527:SF3">
    <property type="entry name" value="SIDEROPHORE SYNTHETASE (EUROFUNG)"/>
    <property type="match status" value="1"/>
</dbReference>
<evidence type="ECO:0000256" key="5">
    <source>
        <dbReference type="ARBA" id="ARBA00029454"/>
    </source>
</evidence>
<dbReference type="FunFam" id="3.30.559.30:FF:000002">
    <property type="entry name" value="Nonribosomal peptide synthase Pes1"/>
    <property type="match status" value="1"/>
</dbReference>
<dbReference type="GO" id="GO:0043041">
    <property type="term" value="P:amino acid activation for nonribosomal peptide biosynthetic process"/>
    <property type="evidence" value="ECO:0007669"/>
    <property type="project" value="TreeGrafter"/>
</dbReference>
<feature type="region of interest" description="Disordered" evidence="6">
    <location>
        <begin position="605"/>
        <end position="649"/>
    </location>
</feature>
<keyword evidence="2" id="KW-0597">Phosphoprotein</keyword>
<name>A0A9W9H9Q1_9EURO</name>
<comment type="caution">
    <text evidence="8">The sequence shown here is derived from an EMBL/GenBank/DDBJ whole genome shotgun (WGS) entry which is preliminary data.</text>
</comment>
<dbReference type="EMBL" id="JAPQKL010000002">
    <property type="protein sequence ID" value="KAJ5142676.1"/>
    <property type="molecule type" value="Genomic_DNA"/>
</dbReference>
<dbReference type="PANTHER" id="PTHR45527">
    <property type="entry name" value="NONRIBOSOMAL PEPTIDE SYNTHETASE"/>
    <property type="match status" value="1"/>
</dbReference>
<evidence type="ECO:0000259" key="7">
    <source>
        <dbReference type="PROSITE" id="PS50075"/>
    </source>
</evidence>
<dbReference type="InterPro" id="IPR023213">
    <property type="entry name" value="CAT-like_dom_sf"/>
</dbReference>
<dbReference type="CDD" id="cd05918">
    <property type="entry name" value="A_NRPS_SidN3_like"/>
    <property type="match status" value="2"/>
</dbReference>
<sequence>MTIPPFSLLGPAIDCQEIRYHAAHLCHVKQNQVLDVLPCTPLQAGLLALTQLNAGNYVAKNVFEIDPSINLESFRAAWDQVVAVNPILRTRMVTLPGHGMVQVILDEEVQWVFEDSLELYQRRSLAEESAFGLGDPLTRFALIGGDTPGPRYFVWKIHHALYDGWSQPLILKDAEHTYYRGVGPPLSSMSGLIQYIQGLDPIDVARFWAKLFQGFTGVSFLATNKGLCLDHPQDRRAITRDVSDLKWGRNNFTPTTVVRTAWAAVQASRTNSNEAVFGIRVTGRQGALAGIEHLAGPIIATVPVRVQIDWSGSISQLLESVQCQGTEMIPFEQTGLQNIRRINDETRAACGFQSLLVIQAMHESSADTDNRPFLSEVQDTSNLMEEPASGTYALEIECQLSLSGLNVQIDFDGNVIPPGDVEEILDELQHVLRQLAGFSDGTQRTNRPVASVLPPPKSMSQVSEWNAEYFPPVEETVHAVIKRRARESPRAMAICAWDGEITYHQLDELSTRLAGPLARIPVAGTLVTLLFEKSLWMPVAALAVVKAGGALNALEMKQPEERLREIVAQTNSPLLLCSIQNEKLASKLQPKRLLVVGKNSDGRIPDGSISDGSISDGSISDGSISDGSISDGSMSHESNTDGSNHPPPQLPFVSPASLLYVVFTSGSTGRPKGVQITHRNMRSAITHQQTALQYNEKSRVFDFASYGFDVAWSNLFMTLTAGGCLCIPSAHERENELIHCLVKYDINLMDSTPSLARTLGKEVISRLTTLILGGEAMLPSDALLAGDRTTIVNAYGPAECTPTALISKFHADGVRIGRGYGSCPWIVDAENPSRLVPVGSVGELWLEGPIVGDGYLNDAEKTSAAFIRDPPWLLRHVGRTGLVYRTGDLVRYESDGSLVYIGRKDHQVKIRGQRVELGEIEITLERILRSIRARVVVEVVQLTDVSTLTLVGFVTLPKAGGMTEADHEVAVKQATDGLVDRLAQTLPSYMIPAMLFSLPVVPVTTTGKADRRQLREKARSLLLSMRANEAVQTRKDQVFNSTESVIRDVWAAILNLTEEETSLDVDFARLGGDSITAMQIVSQCRMHNLQLTVSDILQARTIRKLADRCKPLPLQDELTDVLGCDCEDPSVPSELSPIQQDFFSLYPDGLNHYNQSFLLDLANPVSAPTLLNALRAIVSRHPMLRARFQNNPNTGSWQQRIAEDGPGAFAFAVHTVHNKAAASSAAQWRQENLDIREGPVFACDLFNVTSGVQMVLLSAHHLVIDLVSWRIVWGDLEDHIKHGSIRSPQTISFQRWCATQARLGQTLSPLEVLPYSLPDSQLDFWGIPLEENTFDQCESLDITVPEDITTLLFGMSNDSLRTEPVDLMLAALIRGFALTFPERPVPPVWTEAHGREQLDSQSMDVSGTIGWFTAIFPLVVPITSAHSPSHAVRLVKDIRRKVPGKGQPFSSCRAYSESGRRIFGGHDVVELVFNFTGRFQQLEKDDGILQESSSLTDEGPDECDFIPISGSAQRPSLMDLTLGVVDGQLKVSLNVHKRMNLDQIQEWLHHFNKDLEDLCRGLSREPSELTLGDLSISSLSYRGLDTLLQQSLPQLGVKVSSVVDVYPCSALQEGMLLSAMKGAASYDTSTIWRCQSAVGPGSDTRVCPSLLVEAWQKVTKRHSILSSVFTLHPDGDGFIQIVLDDPVIRVAQIVPELDDPTTTLFNLEKPSFAPGEPQHSFTISQSSTGETICRLDINHVLTDARSESILLEELALAYEGCELPTAPMFSEIVQYNSKTSKAKALATWVANLEGLQPCKFPTSSLHSSAQPIKFGEVSYATPNFQVGPTEFCKSNGILLSSFIHVSWAMVLSYYTGMSDVCFGYDVSGRDAPIEGVDRLVGPLANLLVSRVRLSASANEVLHAASARAGQDLAFQNVSIADIQHHLRLSGRQLFNTSLSIHDNRAERLANKRISFQIVRSEDAHEFDLRLNVLLNQGHPDFVLEFQEPRVSRRIAEEVYGVLMQAIDHLLTTTENHISEHGDSLVSQQVDPTSTLFSQFFTRVGGIERPVAEAFWKAQFANIRGSHFPAIKPTATQERIYNNVSFDLNLDLTGHDFTADVILKAAWALLSSRLLNSDESLFGTATTGHGAGSILPIRIPVNGEKSIGSFLSQIRQQGLDLGSLKRMRLEQVACISDETALACRLQSILVVHPGDESVPEAVAAQEGCTPSLTIEARIEAQSTKIQATFDPAVVTALEVSRLLHQLGHILHQLVDFELRETLLRTVTVTSVDDLNTIWSWNATLPSPVSGCVHDMIVERAKHLPQSVAIDAWDGSMTYGQLDSLSSKLASQLVYGGLGSGSIVPLCFEKSMWMPVAALAVMKAGAASVLIEISHPEQRIRAIIDQVFANSTRKIILSSAHNGTFCERFGSNHVLPVSEEFFVEGVNSIAYEPSLVHPSDVLYVVFTSGTSGSPKGVIITHQNFCSAISYQRDQLGFDTNSRVFDFASNAFDVAWLNLLKTLSSGGCLCIPSAAERVDDLGGALEKYKATVVDLTPSVARTVKPAALSRLATLIFGGEAVSPSDFKSVGGDTQIRVAYGPAECTPTSAILANTASTEGAIGRAAGTCTWIVDLENPDTLAPVGAPGELWIEGPLVGQGYLNNVEKSAQAFVHDPAWLQRGSPDGQHSPRSGRLYRTGDLVRYNGDGSLVFLGRRDSQIKIRGQRVELGDIESHVRRAIGTTGDEHAADTQVAVEYLHLNGSSDKSLVAFISLGKDSSMLSSDDLNIVVQRLAAQATEQLTEELPIYMLPSAYIPIQTMPVTTSGKIDRGQLHQIGSSFSISDVGRLSGKAVQKRAPETETEILMQSIWAKVLQIDRNQIYADDNFFQCGGDSIGAMRLVALARYEELTFTVSDVFQHPVLSDLCRQCRAGVERTGLR</sequence>
<feature type="domain" description="Carrier" evidence="7">
    <location>
        <begin position="1037"/>
        <end position="1113"/>
    </location>
</feature>
<dbReference type="PROSITE" id="PS50075">
    <property type="entry name" value="CARRIER"/>
    <property type="match status" value="2"/>
</dbReference>
<dbReference type="InterPro" id="IPR001242">
    <property type="entry name" value="Condensation_dom"/>
</dbReference>
<dbReference type="Gene3D" id="1.10.1200.10">
    <property type="entry name" value="ACP-like"/>
    <property type="match status" value="2"/>
</dbReference>
<dbReference type="Gene3D" id="3.30.559.30">
    <property type="entry name" value="Nonribosomal peptide synthetase, condensation domain"/>
    <property type="match status" value="4"/>
</dbReference>
<dbReference type="NCBIfam" id="TIGR01733">
    <property type="entry name" value="AA-adenyl-dom"/>
    <property type="match status" value="1"/>
</dbReference>
<dbReference type="InterPro" id="IPR010071">
    <property type="entry name" value="AA_adenyl_dom"/>
</dbReference>
<dbReference type="InterPro" id="IPR000873">
    <property type="entry name" value="AMP-dep_synth/lig_dom"/>
</dbReference>
<evidence type="ECO:0000256" key="4">
    <source>
        <dbReference type="ARBA" id="ARBA00022737"/>
    </source>
</evidence>